<organism evidence="2 3">
    <name type="scientific">Labrys monachus</name>
    <dbReference type="NCBI Taxonomy" id="217067"/>
    <lineage>
        <taxon>Bacteria</taxon>
        <taxon>Pseudomonadati</taxon>
        <taxon>Pseudomonadota</taxon>
        <taxon>Alphaproteobacteria</taxon>
        <taxon>Hyphomicrobiales</taxon>
        <taxon>Xanthobacteraceae</taxon>
        <taxon>Labrys</taxon>
    </lineage>
</organism>
<dbReference type="SUPFAM" id="SSF160719">
    <property type="entry name" value="gpW/gp25-like"/>
    <property type="match status" value="1"/>
</dbReference>
<evidence type="ECO:0000313" key="3">
    <source>
        <dbReference type="Proteomes" id="UP001237448"/>
    </source>
</evidence>
<comment type="caution">
    <text evidence="2">The sequence shown here is derived from an EMBL/GenBank/DDBJ whole genome shotgun (WGS) entry which is preliminary data.</text>
</comment>
<evidence type="ECO:0000313" key="2">
    <source>
        <dbReference type="EMBL" id="MDQ0394937.1"/>
    </source>
</evidence>
<sequence>MKDIDPTQPDAAIIEDIPAADEAIRVLLLTRPGEKESEPDYGFPILEVADGRSRSRSGFDRSEVIEAARDAILRCVPGITVQDIEPEMTTTNQVQAVDVGFEIIQSGKTGRVRVELPI</sequence>
<dbReference type="EMBL" id="JAUSVK010000001">
    <property type="protein sequence ID" value="MDQ0394937.1"/>
    <property type="molecule type" value="Genomic_DNA"/>
</dbReference>
<reference evidence="2 3" key="1">
    <citation type="submission" date="2023-07" db="EMBL/GenBank/DDBJ databases">
        <title>Genomic Encyclopedia of Type Strains, Phase IV (KMG-IV): sequencing the most valuable type-strain genomes for metagenomic binning, comparative biology and taxonomic classification.</title>
        <authorList>
            <person name="Goeker M."/>
        </authorList>
    </citation>
    <scope>NUCLEOTIDE SEQUENCE [LARGE SCALE GENOMIC DNA]</scope>
    <source>
        <strain evidence="2 3">DSM 5896</strain>
    </source>
</reference>
<proteinExistence type="predicted"/>
<evidence type="ECO:0000259" key="1">
    <source>
        <dbReference type="Pfam" id="PF04965"/>
    </source>
</evidence>
<name>A0ABU0FKQ7_9HYPH</name>
<accession>A0ABU0FKQ7</accession>
<keyword evidence="3" id="KW-1185">Reference proteome</keyword>
<gene>
    <name evidence="2" type="ORF">J3R73_004729</name>
</gene>
<dbReference type="Proteomes" id="UP001237448">
    <property type="component" value="Unassembled WGS sequence"/>
</dbReference>
<dbReference type="Gene3D" id="3.10.450.40">
    <property type="match status" value="1"/>
</dbReference>
<dbReference type="RefSeq" id="WP_307432937.1">
    <property type="nucleotide sequence ID" value="NZ_JAUSVK010000001.1"/>
</dbReference>
<dbReference type="InterPro" id="IPR007048">
    <property type="entry name" value="IraD/Gp25-like"/>
</dbReference>
<feature type="domain" description="IraD/Gp25-like" evidence="1">
    <location>
        <begin position="22"/>
        <end position="93"/>
    </location>
</feature>
<dbReference type="Pfam" id="PF04965">
    <property type="entry name" value="GPW_gp25"/>
    <property type="match status" value="1"/>
</dbReference>
<protein>
    <submittedName>
        <fullName evidence="2">Phage baseplate assembly protein W</fullName>
    </submittedName>
</protein>